<keyword evidence="6 10" id="KW-0067">ATP-binding</keyword>
<dbReference type="EMBL" id="GEEE01022934">
    <property type="protein sequence ID" value="JAP40291.1"/>
    <property type="molecule type" value="Transcribed_RNA"/>
</dbReference>
<feature type="compositionally biased region" description="Low complexity" evidence="11">
    <location>
        <begin position="777"/>
        <end position="788"/>
    </location>
</feature>
<dbReference type="PROSITE" id="PS50011">
    <property type="entry name" value="PROTEIN_KINASE_DOM"/>
    <property type="match status" value="1"/>
</dbReference>
<dbReference type="PANTHER" id="PTHR24346">
    <property type="entry name" value="MAP/MICROTUBULE AFFINITY-REGULATING KINASE"/>
    <property type="match status" value="1"/>
</dbReference>
<feature type="region of interest" description="Disordered" evidence="11">
    <location>
        <begin position="731"/>
        <end position="861"/>
    </location>
</feature>
<feature type="compositionally biased region" description="Basic and acidic residues" evidence="11">
    <location>
        <begin position="7"/>
        <end position="27"/>
    </location>
</feature>
<dbReference type="GO" id="GO:0005524">
    <property type="term" value="F:ATP binding"/>
    <property type="evidence" value="ECO:0007669"/>
    <property type="project" value="UniProtKB-UniRule"/>
</dbReference>
<dbReference type="FunFam" id="3.30.200.20:FF:000003">
    <property type="entry name" value="Non-specific serine/threonine protein kinase"/>
    <property type="match status" value="1"/>
</dbReference>
<evidence type="ECO:0000256" key="4">
    <source>
        <dbReference type="ARBA" id="ARBA00022741"/>
    </source>
</evidence>
<dbReference type="EMBL" id="GEEE01005020">
    <property type="protein sequence ID" value="JAP58205.1"/>
    <property type="molecule type" value="Transcribed_RNA"/>
</dbReference>
<evidence type="ECO:0000256" key="1">
    <source>
        <dbReference type="ARBA" id="ARBA00012513"/>
    </source>
</evidence>
<evidence type="ECO:0000256" key="8">
    <source>
        <dbReference type="ARBA" id="ARBA00047899"/>
    </source>
</evidence>
<organism evidence="14">
    <name type="scientific">Schistocephalus solidus</name>
    <name type="common">Tapeworm</name>
    <dbReference type="NCBI Taxonomy" id="70667"/>
    <lineage>
        <taxon>Eukaryota</taxon>
        <taxon>Metazoa</taxon>
        <taxon>Spiralia</taxon>
        <taxon>Lophotrochozoa</taxon>
        <taxon>Platyhelminthes</taxon>
        <taxon>Cestoda</taxon>
        <taxon>Eucestoda</taxon>
        <taxon>Diphyllobothriidea</taxon>
        <taxon>Diphyllobothriidae</taxon>
        <taxon>Schistocephalus</taxon>
    </lineage>
</organism>
<dbReference type="InterPro" id="IPR008271">
    <property type="entry name" value="Ser/Thr_kinase_AS"/>
</dbReference>
<feature type="compositionally biased region" description="Acidic residues" evidence="11">
    <location>
        <begin position="2134"/>
        <end position="2143"/>
    </location>
</feature>
<evidence type="ECO:0000256" key="7">
    <source>
        <dbReference type="ARBA" id="ARBA00038181"/>
    </source>
</evidence>
<keyword evidence="3" id="KW-0808">Transferase</keyword>
<dbReference type="Pfam" id="PF00069">
    <property type="entry name" value="Pkinase"/>
    <property type="match status" value="1"/>
</dbReference>
<dbReference type="GO" id="GO:0050321">
    <property type="term" value="F:tau-protein kinase activity"/>
    <property type="evidence" value="ECO:0007669"/>
    <property type="project" value="TreeGrafter"/>
</dbReference>
<dbReference type="EC" id="2.7.11.1" evidence="1"/>
<dbReference type="SUPFAM" id="SSF56112">
    <property type="entry name" value="Protein kinase-like (PK-like)"/>
    <property type="match status" value="1"/>
</dbReference>
<dbReference type="EMBL" id="GEEE01006417">
    <property type="protein sequence ID" value="JAP56808.1"/>
    <property type="molecule type" value="Transcribed_RNA"/>
</dbReference>
<comment type="catalytic activity">
    <reaction evidence="9">
        <text>L-seryl-[protein] + ATP = O-phospho-L-seryl-[protein] + ADP + H(+)</text>
        <dbReference type="Rhea" id="RHEA:17989"/>
        <dbReference type="Rhea" id="RHEA-COMP:9863"/>
        <dbReference type="Rhea" id="RHEA-COMP:11604"/>
        <dbReference type="ChEBI" id="CHEBI:15378"/>
        <dbReference type="ChEBI" id="CHEBI:29999"/>
        <dbReference type="ChEBI" id="CHEBI:30616"/>
        <dbReference type="ChEBI" id="CHEBI:83421"/>
        <dbReference type="ChEBI" id="CHEBI:456216"/>
        <dbReference type="EC" id="2.7.11.1"/>
    </reaction>
</comment>
<dbReference type="GO" id="GO:0005737">
    <property type="term" value="C:cytoplasm"/>
    <property type="evidence" value="ECO:0007669"/>
    <property type="project" value="TreeGrafter"/>
</dbReference>
<dbReference type="PANTHER" id="PTHR24346:SF42">
    <property type="entry name" value="SERINE_THREONINE-PROTEIN KINASE SIK3"/>
    <property type="match status" value="1"/>
</dbReference>
<feature type="region of interest" description="Disordered" evidence="11">
    <location>
        <begin position="1"/>
        <end position="77"/>
    </location>
</feature>
<feature type="compositionally biased region" description="Polar residues" evidence="11">
    <location>
        <begin position="204"/>
        <end position="220"/>
    </location>
</feature>
<evidence type="ECO:0000256" key="11">
    <source>
        <dbReference type="SAM" id="MobiDB-lite"/>
    </source>
</evidence>
<protein>
    <recommendedName>
        <fullName evidence="1">non-specific serine/threonine protein kinase</fullName>
        <ecNumber evidence="1">2.7.11.1</ecNumber>
    </recommendedName>
</protein>
<name>A0A0X3PZ66_SCHSO</name>
<comment type="catalytic activity">
    <reaction evidence="8">
        <text>L-threonyl-[protein] + ATP = O-phospho-L-threonyl-[protein] + ADP + H(+)</text>
        <dbReference type="Rhea" id="RHEA:46608"/>
        <dbReference type="Rhea" id="RHEA-COMP:11060"/>
        <dbReference type="Rhea" id="RHEA-COMP:11605"/>
        <dbReference type="ChEBI" id="CHEBI:15378"/>
        <dbReference type="ChEBI" id="CHEBI:30013"/>
        <dbReference type="ChEBI" id="CHEBI:30616"/>
        <dbReference type="ChEBI" id="CHEBI:61977"/>
        <dbReference type="ChEBI" id="CHEBI:456216"/>
        <dbReference type="EC" id="2.7.11.1"/>
    </reaction>
</comment>
<feature type="compositionally biased region" description="Polar residues" evidence="11">
    <location>
        <begin position="1909"/>
        <end position="1920"/>
    </location>
</feature>
<accession>A0A0X3PZ66</accession>
<dbReference type="InterPro" id="IPR000719">
    <property type="entry name" value="Prot_kinase_dom"/>
</dbReference>
<evidence type="ECO:0000256" key="9">
    <source>
        <dbReference type="ARBA" id="ARBA00048679"/>
    </source>
</evidence>
<evidence type="ECO:0000259" key="12">
    <source>
        <dbReference type="PROSITE" id="PS50011"/>
    </source>
</evidence>
<dbReference type="SMART" id="SM00220">
    <property type="entry name" value="S_TKc"/>
    <property type="match status" value="1"/>
</dbReference>
<dbReference type="EMBL" id="GEEE01010858">
    <property type="protein sequence ID" value="JAP52367.1"/>
    <property type="molecule type" value="Transcribed_RNA"/>
</dbReference>
<dbReference type="PROSITE" id="PS00108">
    <property type="entry name" value="PROTEIN_KINASE_ST"/>
    <property type="match status" value="1"/>
</dbReference>
<feature type="compositionally biased region" description="Polar residues" evidence="11">
    <location>
        <begin position="1183"/>
        <end position="1193"/>
    </location>
</feature>
<evidence type="ECO:0000256" key="10">
    <source>
        <dbReference type="PROSITE-ProRule" id="PRU10141"/>
    </source>
</evidence>
<feature type="region of interest" description="Disordered" evidence="11">
    <location>
        <begin position="1156"/>
        <end position="1193"/>
    </location>
</feature>
<evidence type="ECO:0000313" key="13">
    <source>
        <dbReference type="EMBL" id="JAP47334.1"/>
    </source>
</evidence>
<sequence>MNPSGDPPRRHLLRQEEQDEPTPRLEEPMELQSSSDSSSGAQRRAALRFTGANGTTGSQSSSSAATMQTTNSSSSGSSAAFAAAAISNSRRHRHLIFTCQGITTGGGSSTASSSTDETEARERCFGSIDMQPLTGSSAVAAAAAAAGRHSTISLFNPVTRHRQYASLVCQSQGADRLVLESGHPSMSGPGSVGGEDSVDGTKHPLQSSSQPKDGSTSSSSAVQQDTLAYLPPQILRQVLLADFGIFCPVHSRSLALRYNQYTRWRRRYPFGQPCPFTAPPFLPRLHRAPHLIGNQPEEVRFGSTGGSLGGGGRGTLLLLHHHQQQQQEDLPFLLAGTGGSHLSDHLRPSSAAVPLSGPHNVGPYKMEKLLGRGNFAVVKLATHTQIKAKVAVKIINKELLGPQNLAKVSRELESMKRCHHPHIIRLYHVMETASNIFMVMEYASRGEVFDHISLSHAFTEKEARELFWQVVCAIDYCHKSGIVHRDLKAENLLIDADFKIKVADFGFSNFFHAEQLLTTHCGSPQYAAPELFKGEPYDGPLVDVWSLGVILYILVCGSFPFPGESLGDIRSQVLRGLVRFPFFLSTACEQVIRGMLQVDPARRFRLSQVTATSWMQASPNVLHYTQMMARFEEEVRKQRLDAAFQKQFPEHSSLMSENRTKQEMRHLDRGIIRALSLTTNANENELCLSICMRKYDRLHASYEILSDKINRFIKTPALREAVDQAILEATESMTNPPSLQRQASQHSLSEGTPSPPPPPSPPLPPSHLSQSTVLGAPSTVSPSTTPVPGISDGARGASKGNPLPVTDFRPPAPTCSAGTQRIESKLSIWREEEEEDEDEEDEQEDEELQRQQQESTTATVSAVITGRQGVEGLASEEVEADDIFLTSAVGNLAILGSGKAADLAATASSPQEKRKMDADSMSAPEASLHLRQDWAADYHAKKMDVRIALAILQADENEILDVMTDQIPQTTKHLRRHTIQLPSPTIGRRRVDMSHTSVSECESALEEVRHVGSGAGPSTAAVPAVTRKNQERESVIKEIADAPDGDTKGAKMRRRSVIRIPRQITQPEFGSWRGLQREVTTGPSVDLVSDEDKDRWLSSVWPRQNARLGGRGSDVFLDIGDNKELSLDLGQEASNTRPPSELLLASLSCSVAKAEEVLPGEPQPTVEKHREEQNLGPSIPLPQETQPQSSSLEGNQFQEQNAVVGELGQFFEETTEDGWENMPHYVGGDLLPQLNLPACLPSMIHQPVARFTVKDPNLLAPPEFMTPHSSSFPRRSSDGAADIATLHRPYPIVGGSFPEQANYRSEHKAISSAAEESGQKVDENGLSTAAWLQWSTEAGGAQAPMANPLPFGAAAAAVATARRLDPQQPTPLMHAFAESCETLGGGEGPKTSPTTPEAQTTAMDTVDVAAGPVEWSAFGSSSNQFAPVFNTQKRFSLPARQPTPLIEEATARAKLHEPRTGIQCCCEELVSSFLAQYPNRVTVEDVKNFKALLHSSLNDTTLTSCLLVPPSVEEGDLGPLFTAVSAEGTAGSSDWLRSSSDTATNAFAGTPRRGSEATQLRAWNQRLSQLYGTGVTLDQSRFPEWLGYETKEQLEALAQVKKQELQSAEGAVVGHSISPKASVSQDADLTDPVTYRKSPKRSTVCRVDSQHSLAYSGPSNDVLAEAPVLPRIETSEHFSKAMENPPRRETQIDGRTIVGSRSLKSGPSGVSGVFRGHSSWNEKRNIGIRHPLQRSKSQASWTDMQQEGVGTAGHLSVMAKGIPPPSADELASPVGLPAFHASLNLESDTSLDREDPAVKGPSKRSPSAGSAIGGRRRQHTDPLRTVQHISASGSTERKLNFDFLTSPRRKLYHEWIPKMTAFSKRAAEALTDTRPAARISSLVQDLSPRLVGRASEGPVVTETADKVSSHNASSMQSSLAQPPEETINLSTNTSAEEETSHKAPTGVSDLGHYEAAVQSPEFSPQALAQEAAEPFFGFPYASHLRFFPAAGSAYGPLGSATGSPVAPLLPPYTCGSKLQLRFNDDDEDLAVIEQVNRRLAMGQLETNPPWAGPPYLSARSQVAATDLPAQLEQAPDGGPKSIGLPTLMVGDVCLQPGPGVTPCFFPGAFPLDLTSRTAFRSEGPVQLSPPAEEALSEVEMADP</sequence>
<dbReference type="GO" id="GO:0000226">
    <property type="term" value="P:microtubule cytoskeleton organization"/>
    <property type="evidence" value="ECO:0007669"/>
    <property type="project" value="TreeGrafter"/>
</dbReference>
<feature type="compositionally biased region" description="Pro residues" evidence="11">
    <location>
        <begin position="753"/>
        <end position="765"/>
    </location>
</feature>
<dbReference type="Gene3D" id="1.10.510.10">
    <property type="entry name" value="Transferase(Phosphotransferase) domain 1"/>
    <property type="match status" value="1"/>
</dbReference>
<evidence type="ECO:0000256" key="6">
    <source>
        <dbReference type="ARBA" id="ARBA00022840"/>
    </source>
</evidence>
<comment type="similarity">
    <text evidence="7">Belongs to the protein kinase superfamily. CAMK Ser/Thr protein kinase family. Smok subfamily.</text>
</comment>
<feature type="region of interest" description="Disordered" evidence="11">
    <location>
        <begin position="1785"/>
        <end position="1823"/>
    </location>
</feature>
<feature type="binding site" evidence="10">
    <location>
        <position position="393"/>
    </location>
    <ligand>
        <name>ATP</name>
        <dbReference type="ChEBI" id="CHEBI:30616"/>
    </ligand>
</feature>
<keyword evidence="4 10" id="KW-0547">Nucleotide-binding</keyword>
<feature type="region of interest" description="Disordered" evidence="11">
    <location>
        <begin position="2121"/>
        <end position="2143"/>
    </location>
</feature>
<dbReference type="InterPro" id="IPR017441">
    <property type="entry name" value="Protein_kinase_ATP_BS"/>
</dbReference>
<dbReference type="GO" id="GO:0035556">
    <property type="term" value="P:intracellular signal transduction"/>
    <property type="evidence" value="ECO:0007669"/>
    <property type="project" value="TreeGrafter"/>
</dbReference>
<reference evidence="14" key="1">
    <citation type="submission" date="2016-01" db="EMBL/GenBank/DDBJ databases">
        <title>Reference transcriptome for the parasite Schistocephalus solidus: insights into the molecular evolution of parasitism.</title>
        <authorList>
            <person name="Hebert F.O."/>
            <person name="Grambauer S."/>
            <person name="Barber I."/>
            <person name="Landry C.R."/>
            <person name="Aubin-Horth N."/>
        </authorList>
    </citation>
    <scope>NUCLEOTIDE SEQUENCE</scope>
</reference>
<proteinExistence type="inferred from homology"/>
<evidence type="ECO:0000256" key="3">
    <source>
        <dbReference type="ARBA" id="ARBA00022679"/>
    </source>
</evidence>
<dbReference type="EMBL" id="GEEE01015891">
    <property type="protein sequence ID" value="JAP47334.1"/>
    <property type="molecule type" value="Transcribed_RNA"/>
</dbReference>
<dbReference type="PROSITE" id="PS00107">
    <property type="entry name" value="PROTEIN_KINASE_ATP"/>
    <property type="match status" value="1"/>
</dbReference>
<keyword evidence="5 13" id="KW-0418">Kinase</keyword>
<feature type="compositionally biased region" description="Polar residues" evidence="11">
    <location>
        <begin position="731"/>
        <end position="752"/>
    </location>
</feature>
<dbReference type="FunFam" id="1.10.510.10:FF:000002">
    <property type="entry name" value="Non-specific serine/threonine protein kinase"/>
    <property type="match status" value="1"/>
</dbReference>
<feature type="region of interest" description="Disordered" evidence="11">
    <location>
        <begin position="1894"/>
        <end position="1944"/>
    </location>
</feature>
<feature type="region of interest" description="Disordered" evidence="11">
    <location>
        <begin position="179"/>
        <end position="220"/>
    </location>
</feature>
<feature type="compositionally biased region" description="Low complexity" evidence="11">
    <location>
        <begin position="50"/>
        <end position="77"/>
    </location>
</feature>
<evidence type="ECO:0000256" key="2">
    <source>
        <dbReference type="ARBA" id="ARBA00022527"/>
    </source>
</evidence>
<keyword evidence="2" id="KW-0723">Serine/threonine-protein kinase</keyword>
<gene>
    <name evidence="13" type="primary">SIK2</name>
    <name evidence="14" type="ORF">TR117293</name>
</gene>
<evidence type="ECO:0000313" key="14">
    <source>
        <dbReference type="EMBL" id="JAP56808.1"/>
    </source>
</evidence>
<dbReference type="InterPro" id="IPR011009">
    <property type="entry name" value="Kinase-like_dom_sf"/>
</dbReference>
<feature type="domain" description="Protein kinase" evidence="12">
    <location>
        <begin position="364"/>
        <end position="615"/>
    </location>
</feature>
<feature type="compositionally biased region" description="Acidic residues" evidence="11">
    <location>
        <begin position="831"/>
        <end position="847"/>
    </location>
</feature>
<evidence type="ECO:0000256" key="5">
    <source>
        <dbReference type="ARBA" id="ARBA00022777"/>
    </source>
</evidence>